<evidence type="ECO:0000256" key="4">
    <source>
        <dbReference type="ARBA" id="ARBA00022519"/>
    </source>
</evidence>
<dbReference type="GO" id="GO:0005886">
    <property type="term" value="C:plasma membrane"/>
    <property type="evidence" value="ECO:0007669"/>
    <property type="project" value="UniProtKB-SubCell"/>
</dbReference>
<evidence type="ECO:0000259" key="11">
    <source>
        <dbReference type="Pfam" id="PF19029"/>
    </source>
</evidence>
<evidence type="ECO:0000259" key="10">
    <source>
        <dbReference type="Pfam" id="PF05957"/>
    </source>
</evidence>
<dbReference type="GO" id="GO:0043022">
    <property type="term" value="F:ribosome binding"/>
    <property type="evidence" value="ECO:0007669"/>
    <property type="project" value="InterPro"/>
</dbReference>
<dbReference type="EMBL" id="FUKM01000017">
    <property type="protein sequence ID" value="SJN11014.1"/>
    <property type="molecule type" value="Genomic_DNA"/>
</dbReference>
<dbReference type="OrthoDB" id="5298386at2"/>
<proteinExistence type="inferred from homology"/>
<dbReference type="PANTHER" id="PTHR35893:SF4">
    <property type="entry name" value="INNER MEMBRANE PROTEIN"/>
    <property type="match status" value="1"/>
</dbReference>
<gene>
    <name evidence="13" type="ORF">CZ787_04955</name>
    <name evidence="12" type="ORF">EI163_09485</name>
</gene>
<evidence type="ECO:0000313" key="15">
    <source>
        <dbReference type="Proteomes" id="UP000754821"/>
    </source>
</evidence>
<evidence type="ECO:0000256" key="3">
    <source>
        <dbReference type="ARBA" id="ARBA00022475"/>
    </source>
</evidence>
<evidence type="ECO:0000313" key="14">
    <source>
        <dbReference type="Proteomes" id="UP000196331"/>
    </source>
</evidence>
<keyword evidence="3" id="KW-1003">Cell membrane</keyword>
<dbReference type="Pfam" id="PF19029">
    <property type="entry name" value="DUF883_C"/>
    <property type="match status" value="1"/>
</dbReference>
<evidence type="ECO:0000313" key="13">
    <source>
        <dbReference type="EMBL" id="SJN11014.1"/>
    </source>
</evidence>
<reference evidence="12 15" key="2">
    <citation type="submission" date="2020-07" db="EMBL/GenBank/DDBJ databases">
        <title>Halophilic bacteria isolated from french cheeses.</title>
        <authorList>
            <person name="Kothe C.I."/>
            <person name="Farah-Kraiem B."/>
            <person name="Renault P."/>
            <person name="Dridi B."/>
        </authorList>
    </citation>
    <scope>NUCLEOTIDE SEQUENCE [LARGE SCALE GENOMIC DNA]</scope>
    <source>
        <strain evidence="12 15">FME16</strain>
    </source>
</reference>
<keyword evidence="4" id="KW-0997">Cell inner membrane</keyword>
<evidence type="ECO:0000256" key="6">
    <source>
        <dbReference type="ARBA" id="ARBA00022989"/>
    </source>
</evidence>
<evidence type="ECO:0000256" key="9">
    <source>
        <dbReference type="SAM" id="Phobius"/>
    </source>
</evidence>
<dbReference type="InterPro" id="IPR010279">
    <property type="entry name" value="YqjD/ElaB"/>
</dbReference>
<feature type="transmembrane region" description="Helical" evidence="9">
    <location>
        <begin position="90"/>
        <end position="108"/>
    </location>
</feature>
<dbReference type="Proteomes" id="UP000196331">
    <property type="component" value="Unassembled WGS sequence"/>
</dbReference>
<reference evidence="13 14" key="1">
    <citation type="submission" date="2017-02" db="EMBL/GenBank/DDBJ databases">
        <authorList>
            <person name="Dridi B."/>
        </authorList>
    </citation>
    <scope>NUCLEOTIDE SEQUENCE [LARGE SCALE GENOMIC DNA]</scope>
    <source>
        <strain evidence="13 14">JB380</strain>
    </source>
</reference>
<dbReference type="InterPro" id="IPR043605">
    <property type="entry name" value="DUF883_C"/>
</dbReference>
<evidence type="ECO:0000256" key="8">
    <source>
        <dbReference type="SAM" id="Coils"/>
    </source>
</evidence>
<comment type="caution">
    <text evidence="13">The sequence shown here is derived from an EMBL/GenBank/DDBJ whole genome shotgun (WGS) entry which is preliminary data.</text>
</comment>
<evidence type="ECO:0000256" key="7">
    <source>
        <dbReference type="ARBA" id="ARBA00023136"/>
    </source>
</evidence>
<dbReference type="AlphaFoldDB" id="A0A1R4HUH3"/>
<accession>A0A1R4HUH3</accession>
<comment type="subcellular location">
    <subcellularLocation>
        <location evidence="1">Cell inner membrane</location>
        <topology evidence="1">Single-pass membrane protein</topology>
    </subcellularLocation>
</comment>
<evidence type="ECO:0000256" key="2">
    <source>
        <dbReference type="ARBA" id="ARBA00010423"/>
    </source>
</evidence>
<keyword evidence="15" id="KW-1185">Reference proteome</keyword>
<keyword evidence="6 9" id="KW-1133">Transmembrane helix</keyword>
<keyword evidence="5 9" id="KW-0812">Transmembrane</keyword>
<dbReference type="EMBL" id="RRZC01000008">
    <property type="protein sequence ID" value="MBE0403789.1"/>
    <property type="molecule type" value="Genomic_DNA"/>
</dbReference>
<sequence length="110" mass="12636">MAKRQFDTDHRADQWKEDLRHLSDTVEELVNATSKDASGEMRDLRARAESRLKSARERLEARGERIYDETRETLSNQVDCCDRYVRENPWSSIGIGAAVGLLVGMLLGRR</sequence>
<evidence type="ECO:0000256" key="1">
    <source>
        <dbReference type="ARBA" id="ARBA00004377"/>
    </source>
</evidence>
<feature type="domain" description="DUF883" evidence="11">
    <location>
        <begin position="82"/>
        <end position="110"/>
    </location>
</feature>
<dbReference type="PANTHER" id="PTHR35893">
    <property type="entry name" value="INNER MEMBRANE PROTEIN-RELATED"/>
    <property type="match status" value="1"/>
</dbReference>
<comment type="similarity">
    <text evidence="2">Belongs to the ElaB/YgaM/YqjD family.</text>
</comment>
<dbReference type="RefSeq" id="WP_087106738.1">
    <property type="nucleotide sequence ID" value="NZ_FUKM01000017.1"/>
</dbReference>
<protein>
    <submittedName>
        <fullName evidence="12">DUF883 family protein</fullName>
    </submittedName>
    <submittedName>
        <fullName evidence="13">Uncharacterized membrane protein YqjD</fullName>
    </submittedName>
</protein>
<keyword evidence="8" id="KW-0175">Coiled coil</keyword>
<dbReference type="Proteomes" id="UP000754821">
    <property type="component" value="Unassembled WGS sequence"/>
</dbReference>
<evidence type="ECO:0000256" key="5">
    <source>
        <dbReference type="ARBA" id="ARBA00022692"/>
    </source>
</evidence>
<feature type="coiled-coil region" evidence="8">
    <location>
        <begin position="12"/>
        <end position="65"/>
    </location>
</feature>
<dbReference type="InterPro" id="IPR043604">
    <property type="entry name" value="DUF883_N"/>
</dbReference>
<name>A0A1R4HUH3_9GAMM</name>
<dbReference type="Pfam" id="PF05957">
    <property type="entry name" value="DUF883"/>
    <property type="match status" value="1"/>
</dbReference>
<organism evidence="13 14">
    <name type="scientific">Halomonas citrativorans</name>
    <dbReference type="NCBI Taxonomy" id="2742612"/>
    <lineage>
        <taxon>Bacteria</taxon>
        <taxon>Pseudomonadati</taxon>
        <taxon>Pseudomonadota</taxon>
        <taxon>Gammaproteobacteria</taxon>
        <taxon>Oceanospirillales</taxon>
        <taxon>Halomonadaceae</taxon>
        <taxon>Halomonas</taxon>
    </lineage>
</organism>
<keyword evidence="7 9" id="KW-0472">Membrane</keyword>
<feature type="domain" description="DUF883" evidence="10">
    <location>
        <begin position="15"/>
        <end position="60"/>
    </location>
</feature>
<evidence type="ECO:0000313" key="12">
    <source>
        <dbReference type="EMBL" id="MBE0403789.1"/>
    </source>
</evidence>